<proteinExistence type="predicted"/>
<evidence type="ECO:0000313" key="1">
    <source>
        <dbReference type="EMBL" id="SVC64964.1"/>
    </source>
</evidence>
<protein>
    <recommendedName>
        <fullName evidence="2">DUF362 domain-containing protein</fullName>
    </recommendedName>
</protein>
<accession>A0A382NUV9</accession>
<gene>
    <name evidence="1" type="ORF">METZ01_LOCUS317818</name>
</gene>
<sequence>MPSSLVAVVKTSPETVIADSRRVMELAEYRVHLPAANDTLVKLNLSWTKYFPACSSQPWQLEGLLRTMLGDGYEAGRLLAVENKTVVTDPVAGCRNNLWEGVLEHYGVGFTPLTEVEWCKHEFTSPLLKLPEIFP</sequence>
<feature type="non-terminal residue" evidence="1">
    <location>
        <position position="135"/>
    </location>
</feature>
<dbReference type="EMBL" id="UINC01102951">
    <property type="protein sequence ID" value="SVC64964.1"/>
    <property type="molecule type" value="Genomic_DNA"/>
</dbReference>
<reference evidence="1" key="1">
    <citation type="submission" date="2018-05" db="EMBL/GenBank/DDBJ databases">
        <authorList>
            <person name="Lanie J.A."/>
            <person name="Ng W.-L."/>
            <person name="Kazmierczak K.M."/>
            <person name="Andrzejewski T.M."/>
            <person name="Davidsen T.M."/>
            <person name="Wayne K.J."/>
            <person name="Tettelin H."/>
            <person name="Glass J.I."/>
            <person name="Rusch D."/>
            <person name="Podicherti R."/>
            <person name="Tsui H.-C.T."/>
            <person name="Winkler M.E."/>
        </authorList>
    </citation>
    <scope>NUCLEOTIDE SEQUENCE</scope>
</reference>
<dbReference type="AlphaFoldDB" id="A0A382NUV9"/>
<organism evidence="1">
    <name type="scientific">marine metagenome</name>
    <dbReference type="NCBI Taxonomy" id="408172"/>
    <lineage>
        <taxon>unclassified sequences</taxon>
        <taxon>metagenomes</taxon>
        <taxon>ecological metagenomes</taxon>
    </lineage>
</organism>
<evidence type="ECO:0008006" key="2">
    <source>
        <dbReference type="Google" id="ProtNLM"/>
    </source>
</evidence>
<name>A0A382NUV9_9ZZZZ</name>